<keyword evidence="2" id="KW-1185">Reference proteome</keyword>
<name>A0A0C9WU48_9AGAR</name>
<reference evidence="1 2" key="1">
    <citation type="submission" date="2014-04" db="EMBL/GenBank/DDBJ databases">
        <authorList>
            <consortium name="DOE Joint Genome Institute"/>
            <person name="Kuo A."/>
            <person name="Kohler A."/>
            <person name="Nagy L.G."/>
            <person name="Floudas D."/>
            <person name="Copeland A."/>
            <person name="Barry K.W."/>
            <person name="Cichocki N."/>
            <person name="Veneault-Fourrey C."/>
            <person name="LaButti K."/>
            <person name="Lindquist E.A."/>
            <person name="Lipzen A."/>
            <person name="Lundell T."/>
            <person name="Morin E."/>
            <person name="Murat C."/>
            <person name="Sun H."/>
            <person name="Tunlid A."/>
            <person name="Henrissat B."/>
            <person name="Grigoriev I.V."/>
            <person name="Hibbett D.S."/>
            <person name="Martin F."/>
            <person name="Nordberg H.P."/>
            <person name="Cantor M.N."/>
            <person name="Hua S.X."/>
        </authorList>
    </citation>
    <scope>NUCLEOTIDE SEQUENCE [LARGE SCALE GENOMIC DNA]</scope>
    <source>
        <strain evidence="1 2">LaAM-08-1</strain>
    </source>
</reference>
<reference evidence="2" key="2">
    <citation type="submission" date="2015-01" db="EMBL/GenBank/DDBJ databases">
        <title>Evolutionary Origins and Diversification of the Mycorrhizal Mutualists.</title>
        <authorList>
            <consortium name="DOE Joint Genome Institute"/>
            <consortium name="Mycorrhizal Genomics Consortium"/>
            <person name="Kohler A."/>
            <person name="Kuo A."/>
            <person name="Nagy L.G."/>
            <person name="Floudas D."/>
            <person name="Copeland A."/>
            <person name="Barry K.W."/>
            <person name="Cichocki N."/>
            <person name="Veneault-Fourrey C."/>
            <person name="LaButti K."/>
            <person name="Lindquist E.A."/>
            <person name="Lipzen A."/>
            <person name="Lundell T."/>
            <person name="Morin E."/>
            <person name="Murat C."/>
            <person name="Riley R."/>
            <person name="Ohm R."/>
            <person name="Sun H."/>
            <person name="Tunlid A."/>
            <person name="Henrissat B."/>
            <person name="Grigoriev I.V."/>
            <person name="Hibbett D.S."/>
            <person name="Martin F."/>
        </authorList>
    </citation>
    <scope>NUCLEOTIDE SEQUENCE [LARGE SCALE GENOMIC DNA]</scope>
    <source>
        <strain evidence="2">LaAM-08-1</strain>
    </source>
</reference>
<dbReference type="EMBL" id="KN838747">
    <property type="protein sequence ID" value="KIJ95670.1"/>
    <property type="molecule type" value="Genomic_DNA"/>
</dbReference>
<gene>
    <name evidence="1" type="ORF">K443DRAFT_11221</name>
</gene>
<dbReference type="Proteomes" id="UP000054477">
    <property type="component" value="Unassembled WGS sequence"/>
</dbReference>
<dbReference type="AlphaFoldDB" id="A0A0C9WU48"/>
<organism evidence="1 2">
    <name type="scientific">Laccaria amethystina LaAM-08-1</name>
    <dbReference type="NCBI Taxonomy" id="1095629"/>
    <lineage>
        <taxon>Eukaryota</taxon>
        <taxon>Fungi</taxon>
        <taxon>Dikarya</taxon>
        <taxon>Basidiomycota</taxon>
        <taxon>Agaricomycotina</taxon>
        <taxon>Agaricomycetes</taxon>
        <taxon>Agaricomycetidae</taxon>
        <taxon>Agaricales</taxon>
        <taxon>Agaricineae</taxon>
        <taxon>Hydnangiaceae</taxon>
        <taxon>Laccaria</taxon>
    </lineage>
</organism>
<evidence type="ECO:0000313" key="1">
    <source>
        <dbReference type="EMBL" id="KIJ95670.1"/>
    </source>
</evidence>
<dbReference type="HOGENOM" id="CLU_2722606_0_0_1"/>
<accession>A0A0C9WU48</accession>
<proteinExistence type="predicted"/>
<evidence type="ECO:0000313" key="2">
    <source>
        <dbReference type="Proteomes" id="UP000054477"/>
    </source>
</evidence>
<protein>
    <submittedName>
        <fullName evidence="1">Uncharacterized protein</fullName>
    </submittedName>
</protein>
<sequence length="72" mass="8358">MIKPFAFQSWDKEQVNTFKDCILELLPSTNSLHDLEAIEKWKEQMVTRQENMFADLCIGYKGLSAESLAVFE</sequence>